<reference evidence="2" key="1">
    <citation type="submission" date="2025-08" db="UniProtKB">
        <authorList>
            <consortium name="RefSeq"/>
        </authorList>
    </citation>
    <scope>IDENTIFICATION</scope>
    <source>
        <tissue evidence="2">Whole sample</tissue>
    </source>
</reference>
<dbReference type="AlphaFoldDB" id="A0A8B8AI04"/>
<name>A0A8B8AI04_CRAVI</name>
<sequence length="199" mass="22463">MISMKHIFENVVLYIIVLTGVQLPFARIVVWAEECNESTATVEVVSYCPKTLEEQVKAANRKSCSKFSHKCSSFVYMYHCVMNVWENETLEVCAPRKIIVGHVCAEFNDGGKSIQRHIRTKCETCPAVYQSNDSYKYEECYNSIKLHVKRSRNATPIQDTTIQLNTESSLSSKSNLIIPGLLATVILLSTTCKLVTINN</sequence>
<accession>A0A8B8AI04</accession>
<evidence type="ECO:0000313" key="1">
    <source>
        <dbReference type="Proteomes" id="UP000694844"/>
    </source>
</evidence>
<evidence type="ECO:0000313" key="2">
    <source>
        <dbReference type="RefSeq" id="XP_022290173.1"/>
    </source>
</evidence>
<gene>
    <name evidence="2" type="primary">LOC111101846</name>
</gene>
<keyword evidence="1" id="KW-1185">Reference proteome</keyword>
<dbReference type="Proteomes" id="UP000694844">
    <property type="component" value="Chromosome 6"/>
</dbReference>
<organism evidence="1 2">
    <name type="scientific">Crassostrea virginica</name>
    <name type="common">Eastern oyster</name>
    <dbReference type="NCBI Taxonomy" id="6565"/>
    <lineage>
        <taxon>Eukaryota</taxon>
        <taxon>Metazoa</taxon>
        <taxon>Spiralia</taxon>
        <taxon>Lophotrochozoa</taxon>
        <taxon>Mollusca</taxon>
        <taxon>Bivalvia</taxon>
        <taxon>Autobranchia</taxon>
        <taxon>Pteriomorphia</taxon>
        <taxon>Ostreida</taxon>
        <taxon>Ostreoidea</taxon>
        <taxon>Ostreidae</taxon>
        <taxon>Crassostrea</taxon>
    </lineage>
</organism>
<protein>
    <submittedName>
        <fullName evidence="2">Uncharacterized protein LOC111101846</fullName>
    </submittedName>
</protein>
<dbReference type="RefSeq" id="XP_022290173.1">
    <property type="nucleotide sequence ID" value="XM_022434465.1"/>
</dbReference>
<dbReference type="KEGG" id="cvn:111101846"/>
<dbReference type="GeneID" id="111101846"/>
<proteinExistence type="predicted"/>